<comment type="similarity">
    <text evidence="2">Belongs to the MotB family.</text>
</comment>
<dbReference type="AlphaFoldDB" id="A0A518ELL3"/>
<keyword evidence="4 8" id="KW-0812">Transmembrane</keyword>
<dbReference type="GO" id="GO:0005886">
    <property type="term" value="C:plasma membrane"/>
    <property type="evidence" value="ECO:0007669"/>
    <property type="project" value="UniProtKB-SubCell"/>
</dbReference>
<dbReference type="Proteomes" id="UP000320390">
    <property type="component" value="Chromosome"/>
</dbReference>
<evidence type="ECO:0000256" key="4">
    <source>
        <dbReference type="ARBA" id="ARBA00022692"/>
    </source>
</evidence>
<evidence type="ECO:0000313" key="10">
    <source>
        <dbReference type="EMBL" id="QDV04986.1"/>
    </source>
</evidence>
<evidence type="ECO:0000256" key="2">
    <source>
        <dbReference type="ARBA" id="ARBA00008914"/>
    </source>
</evidence>
<evidence type="ECO:0000256" key="6">
    <source>
        <dbReference type="ARBA" id="ARBA00023136"/>
    </source>
</evidence>
<protein>
    <submittedName>
        <fullName evidence="10">Flagellar motor protein MotB</fullName>
    </submittedName>
</protein>
<keyword evidence="11" id="KW-1185">Reference proteome</keyword>
<comment type="subcellular location">
    <subcellularLocation>
        <location evidence="1">Cell membrane</location>
        <topology evidence="1">Single-pass membrane protein</topology>
    </subcellularLocation>
</comment>
<dbReference type="Pfam" id="PF00691">
    <property type="entry name" value="OmpA"/>
    <property type="match status" value="1"/>
</dbReference>
<accession>A0A518ELL3</accession>
<dbReference type="Pfam" id="PF13677">
    <property type="entry name" value="MotB_plug"/>
    <property type="match status" value="1"/>
</dbReference>
<dbReference type="SUPFAM" id="SSF103088">
    <property type="entry name" value="OmpA-like"/>
    <property type="match status" value="1"/>
</dbReference>
<dbReference type="OrthoDB" id="9815217at2"/>
<evidence type="ECO:0000256" key="1">
    <source>
        <dbReference type="ARBA" id="ARBA00004162"/>
    </source>
</evidence>
<organism evidence="10 11">
    <name type="scientific">Saltatorellus ferox</name>
    <dbReference type="NCBI Taxonomy" id="2528018"/>
    <lineage>
        <taxon>Bacteria</taxon>
        <taxon>Pseudomonadati</taxon>
        <taxon>Planctomycetota</taxon>
        <taxon>Planctomycetia</taxon>
        <taxon>Planctomycetia incertae sedis</taxon>
        <taxon>Saltatorellus</taxon>
    </lineage>
</organism>
<evidence type="ECO:0000256" key="8">
    <source>
        <dbReference type="SAM" id="Phobius"/>
    </source>
</evidence>
<dbReference type="PANTHER" id="PTHR30329:SF21">
    <property type="entry name" value="LIPOPROTEIN YIAD-RELATED"/>
    <property type="match status" value="1"/>
</dbReference>
<dbReference type="PANTHER" id="PTHR30329">
    <property type="entry name" value="STATOR ELEMENT OF FLAGELLAR MOTOR COMPLEX"/>
    <property type="match status" value="1"/>
</dbReference>
<dbReference type="InterPro" id="IPR025713">
    <property type="entry name" value="MotB-like_N_dom"/>
</dbReference>
<dbReference type="Gene3D" id="3.30.1330.60">
    <property type="entry name" value="OmpA-like domain"/>
    <property type="match status" value="1"/>
</dbReference>
<evidence type="ECO:0000256" key="3">
    <source>
        <dbReference type="ARBA" id="ARBA00022475"/>
    </source>
</evidence>
<dbReference type="InterPro" id="IPR006665">
    <property type="entry name" value="OmpA-like"/>
</dbReference>
<evidence type="ECO:0000313" key="11">
    <source>
        <dbReference type="Proteomes" id="UP000320390"/>
    </source>
</evidence>
<gene>
    <name evidence="10" type="ORF">Poly30_04810</name>
</gene>
<evidence type="ECO:0000259" key="9">
    <source>
        <dbReference type="PROSITE" id="PS51123"/>
    </source>
</evidence>
<dbReference type="InterPro" id="IPR036737">
    <property type="entry name" value="OmpA-like_sf"/>
</dbReference>
<evidence type="ECO:0000256" key="7">
    <source>
        <dbReference type="PROSITE-ProRule" id="PRU00473"/>
    </source>
</evidence>
<sequence>MTVIGEIKVKTVIKKVKTKGAPAYLVSFGDMMTLILCFFILLVAMAKERDFGLMARGIGSFVVQVKSMGLTGVLDAHEKQAIFEQMRRRFNLPPEDDPERRAAHEEAALSELVRAEDLAKLEPHDEVRQPRLASFDPDSDVLDAASRRYIDALVDTLRPRGEQTLSLEGHATDAGPKFQYDNSRLANARARAVLDYLVEEHGFDPGRVRAKAWFAEVTVNELSATGVDARLIIPATAR</sequence>
<feature type="domain" description="OmpA-like" evidence="9">
    <location>
        <begin position="122"/>
        <end position="238"/>
    </location>
</feature>
<dbReference type="InterPro" id="IPR050330">
    <property type="entry name" value="Bact_OuterMem_StrucFunc"/>
</dbReference>
<name>A0A518ELL3_9BACT</name>
<keyword evidence="10" id="KW-0282">Flagellum</keyword>
<dbReference type="RefSeq" id="WP_145194415.1">
    <property type="nucleotide sequence ID" value="NZ_CP036434.1"/>
</dbReference>
<reference evidence="10 11" key="1">
    <citation type="submission" date="2019-02" db="EMBL/GenBank/DDBJ databases">
        <title>Deep-cultivation of Planctomycetes and their phenomic and genomic characterization uncovers novel biology.</title>
        <authorList>
            <person name="Wiegand S."/>
            <person name="Jogler M."/>
            <person name="Boedeker C."/>
            <person name="Pinto D."/>
            <person name="Vollmers J."/>
            <person name="Rivas-Marin E."/>
            <person name="Kohn T."/>
            <person name="Peeters S.H."/>
            <person name="Heuer A."/>
            <person name="Rast P."/>
            <person name="Oberbeckmann S."/>
            <person name="Bunk B."/>
            <person name="Jeske O."/>
            <person name="Meyerdierks A."/>
            <person name="Storesund J.E."/>
            <person name="Kallscheuer N."/>
            <person name="Luecker S."/>
            <person name="Lage O.M."/>
            <person name="Pohl T."/>
            <person name="Merkel B.J."/>
            <person name="Hornburger P."/>
            <person name="Mueller R.-W."/>
            <person name="Bruemmer F."/>
            <person name="Labrenz M."/>
            <person name="Spormann A.M."/>
            <person name="Op den Camp H."/>
            <person name="Overmann J."/>
            <person name="Amann R."/>
            <person name="Jetten M.S.M."/>
            <person name="Mascher T."/>
            <person name="Medema M.H."/>
            <person name="Devos D.P."/>
            <person name="Kaster A.-K."/>
            <person name="Ovreas L."/>
            <person name="Rohde M."/>
            <person name="Galperin M.Y."/>
            <person name="Jogler C."/>
        </authorList>
    </citation>
    <scope>NUCLEOTIDE SEQUENCE [LARGE SCALE GENOMIC DNA]</scope>
    <source>
        <strain evidence="10 11">Poly30</strain>
    </source>
</reference>
<dbReference type="PROSITE" id="PS51123">
    <property type="entry name" value="OMPA_2"/>
    <property type="match status" value="1"/>
</dbReference>
<keyword evidence="3" id="KW-1003">Cell membrane</keyword>
<evidence type="ECO:0000256" key="5">
    <source>
        <dbReference type="ARBA" id="ARBA00022989"/>
    </source>
</evidence>
<keyword evidence="5 8" id="KW-1133">Transmembrane helix</keyword>
<dbReference type="EMBL" id="CP036434">
    <property type="protein sequence ID" value="QDV04986.1"/>
    <property type="molecule type" value="Genomic_DNA"/>
</dbReference>
<keyword evidence="6 7" id="KW-0472">Membrane</keyword>
<keyword evidence="10" id="KW-0966">Cell projection</keyword>
<keyword evidence="10" id="KW-0969">Cilium</keyword>
<proteinExistence type="inferred from homology"/>
<feature type="transmembrane region" description="Helical" evidence="8">
    <location>
        <begin position="24"/>
        <end position="46"/>
    </location>
</feature>